<sequence length="71" mass="7515">MATALASHVESWARDTRRGCPVPLLCRARAVDALGCHELALTDALALLGSGNPRVKRAVGRGGTRRYALMG</sequence>
<proteinExistence type="predicted"/>
<accession>A0A6G1F1C5</accession>
<keyword evidence="2" id="KW-1185">Reference proteome</keyword>
<name>A0A6G1F1C5_9ORYZ</name>
<comment type="caution">
    <text evidence="1">The sequence shown here is derived from an EMBL/GenBank/DDBJ whole genome shotgun (WGS) entry which is preliminary data.</text>
</comment>
<protein>
    <submittedName>
        <fullName evidence="1">Uncharacterized protein</fullName>
    </submittedName>
</protein>
<reference evidence="1 2" key="1">
    <citation type="submission" date="2019-11" db="EMBL/GenBank/DDBJ databases">
        <title>Whole genome sequence of Oryza granulata.</title>
        <authorList>
            <person name="Li W."/>
        </authorList>
    </citation>
    <scope>NUCLEOTIDE SEQUENCE [LARGE SCALE GENOMIC DNA]</scope>
    <source>
        <strain evidence="2">cv. Menghai</strain>
        <tissue evidence="1">Leaf</tissue>
    </source>
</reference>
<dbReference type="Proteomes" id="UP000479710">
    <property type="component" value="Unassembled WGS sequence"/>
</dbReference>
<dbReference type="EMBL" id="SPHZ02000002">
    <property type="protein sequence ID" value="KAF0930696.1"/>
    <property type="molecule type" value="Genomic_DNA"/>
</dbReference>
<organism evidence="1 2">
    <name type="scientific">Oryza meyeriana var. granulata</name>
    <dbReference type="NCBI Taxonomy" id="110450"/>
    <lineage>
        <taxon>Eukaryota</taxon>
        <taxon>Viridiplantae</taxon>
        <taxon>Streptophyta</taxon>
        <taxon>Embryophyta</taxon>
        <taxon>Tracheophyta</taxon>
        <taxon>Spermatophyta</taxon>
        <taxon>Magnoliopsida</taxon>
        <taxon>Liliopsida</taxon>
        <taxon>Poales</taxon>
        <taxon>Poaceae</taxon>
        <taxon>BOP clade</taxon>
        <taxon>Oryzoideae</taxon>
        <taxon>Oryzeae</taxon>
        <taxon>Oryzinae</taxon>
        <taxon>Oryza</taxon>
        <taxon>Oryza meyeriana</taxon>
    </lineage>
</organism>
<evidence type="ECO:0000313" key="2">
    <source>
        <dbReference type="Proteomes" id="UP000479710"/>
    </source>
</evidence>
<dbReference type="AlphaFoldDB" id="A0A6G1F1C5"/>
<gene>
    <name evidence="1" type="ORF">E2562_034636</name>
</gene>
<evidence type="ECO:0000313" key="1">
    <source>
        <dbReference type="EMBL" id="KAF0930696.1"/>
    </source>
</evidence>